<gene>
    <name evidence="2" type="ORF">EDC65_3133</name>
</gene>
<dbReference type="OrthoDB" id="7215643at2"/>
<proteinExistence type="predicted"/>
<feature type="region of interest" description="Disordered" evidence="1">
    <location>
        <begin position="1"/>
        <end position="23"/>
    </location>
</feature>
<evidence type="ECO:0000313" key="2">
    <source>
        <dbReference type="EMBL" id="ROP91268.1"/>
    </source>
</evidence>
<reference evidence="2 3" key="1">
    <citation type="submission" date="2018-11" db="EMBL/GenBank/DDBJ databases">
        <title>Genomic Encyclopedia of Type Strains, Phase IV (KMG-IV): sequencing the most valuable type-strain genomes for metagenomic binning, comparative biology and taxonomic classification.</title>
        <authorList>
            <person name="Goeker M."/>
        </authorList>
    </citation>
    <scope>NUCLEOTIDE SEQUENCE [LARGE SCALE GENOMIC DNA]</scope>
    <source>
        <strain evidence="2 3">DSM 5900</strain>
    </source>
</reference>
<dbReference type="Pfam" id="PF05045">
    <property type="entry name" value="RgpF"/>
    <property type="match status" value="1"/>
</dbReference>
<dbReference type="Proteomes" id="UP000278222">
    <property type="component" value="Unassembled WGS sequence"/>
</dbReference>
<name>A0A3N1LK70_9PROT</name>
<accession>A0A3N1LK70</accession>
<dbReference type="Pfam" id="PF13692">
    <property type="entry name" value="Glyco_trans_1_4"/>
    <property type="match status" value="2"/>
</dbReference>
<dbReference type="PANTHER" id="PTHR12526">
    <property type="entry name" value="GLYCOSYLTRANSFERASE"/>
    <property type="match status" value="1"/>
</dbReference>
<comment type="caution">
    <text evidence="2">The sequence shown here is derived from an EMBL/GenBank/DDBJ whole genome shotgun (WGS) entry which is preliminary data.</text>
</comment>
<dbReference type="GO" id="GO:0016740">
    <property type="term" value="F:transferase activity"/>
    <property type="evidence" value="ECO:0007669"/>
    <property type="project" value="UniProtKB-KW"/>
</dbReference>
<dbReference type="RefSeq" id="WP_142235883.1">
    <property type="nucleotide sequence ID" value="NZ_AP019700.1"/>
</dbReference>
<keyword evidence="2" id="KW-0808">Transferase</keyword>
<evidence type="ECO:0000256" key="1">
    <source>
        <dbReference type="SAM" id="MobiDB-lite"/>
    </source>
</evidence>
<organism evidence="2 3">
    <name type="scientific">Stella humosa</name>
    <dbReference type="NCBI Taxonomy" id="94"/>
    <lineage>
        <taxon>Bacteria</taxon>
        <taxon>Pseudomonadati</taxon>
        <taxon>Pseudomonadota</taxon>
        <taxon>Alphaproteobacteria</taxon>
        <taxon>Rhodospirillales</taxon>
        <taxon>Stellaceae</taxon>
        <taxon>Stella</taxon>
    </lineage>
</organism>
<protein>
    <submittedName>
        <fullName evidence="2">Glycosyl transferase family 1</fullName>
    </submittedName>
</protein>
<feature type="compositionally biased region" description="Basic and acidic residues" evidence="1">
    <location>
        <begin position="1"/>
        <end position="18"/>
    </location>
</feature>
<evidence type="ECO:0000313" key="3">
    <source>
        <dbReference type="Proteomes" id="UP000278222"/>
    </source>
</evidence>
<keyword evidence="3" id="KW-1185">Reference proteome</keyword>
<dbReference type="EMBL" id="RJKX01000014">
    <property type="protein sequence ID" value="ROP91268.1"/>
    <property type="molecule type" value="Genomic_DNA"/>
</dbReference>
<sequence length="1376" mass="147486">MRQEPEAGRPPFDEDHYRRQLPPGEAGGDAWAHYCATGWRRGLDPHPLFSSRHYLARAPGAAESGLDPLTHYLRVGAAAGRSFHPAFDIVRYRDLLPPGETAADPLLHYLIHGAGRGLSPCDFFDPEYYLQGAGPEAASDPLSHYLSVGWRRGLAFHPLFAPDWYMAQPGAGRHSPIPLVDFLLTPVGAKRIPHPFVEPGQARPDMLDRLLDGGAERSAPAINRLRSDGWFRRDGGSRRGYLAARPRHRAAGRRRVVFVGHEASRSGAPLILLRLIEHAVATGLLEPFVILVKGGALLDAYAATAHVLLAEPGEAPGEMVRYLLDRLADEPPAAGLVNTIARPDFLPVLARAGLPPHVMVYEPPDMAPANDVRVVALHAHRLVFASHDTAARFARLAPNAKGTSVALHAGSTAPTLRGLSRPDEPAELIVLGCGVLSWRKGIDWFVAVARKVLALLPVDTPVRFRWVGPSQQRHHEGVDLWAVYDAEAFGVGHRVEFAGPVEDMAGHYAEAAIFLCTSRADAFPGVVLEAMDAGLPVIAFDGSGGAPEALAEGAGIIVPYGDIDAMAAAAAALLRSSTARREMGARAADRIARSYRFADYTAAVLRPILPAIRAEQMAGVAIAGMNAGMNDTGATPATAPVPAVAAKPAPRLDPLRATVLVVVDGRDSESAILALNLAGVLRQSRNVVLAICAARALAVTGRLAAHVVALLDLAQMRNPGGLKIEFDRLADEHRVVRAILVGTLPPAIAITLAARFVPAVHVPARALGNGPDREMALWSQAVVATTPAIADSVAAMFPERTARDRPCWPVGRSRIWTGSVAGRRAAVERLQAALGGGGGEGRPLTVLGAGPPTLEGGFDRFMDCAARLAEHANIRFLWICDPGSTDSAEWQATRRRLAEDARYRRLVPWGETPSLDPVYPLAGIFLATGGGDRIPTAVAGAMEHRLPVVAFRDGGALAALLAGNGWLVDEFDAAAAAAVIARLAGAVAERTAAGQAAELLARTFLPMVEWVAQVDRLAIERATDAAREQADVATILADPEFDHGEFAGPDRDAGERAFSVLTHVRHWSAGFCPRRPAPGVHPGVLRENGGHGSGDPFAGHIRAGKPAGPGRREVIGPDAQPGVETGMRAALHIHLFHTDLGPDLLRRLAVNRHRCDLILTTDTPAKAREIAWSLGAMENGRARVVVVPNRGRDLGAFLTGVGGGMLAGYDVVGHLHGKKARHQSDSQTERWRERLFQSLLGEVHPMMDAILARFAADPRLGLVHPDDPHLIGWDERPPNAPTSPLRSNRHWAGMLAPRLGLDRLPAFFDFPVGSMFWARRAALQPLFDLDLGWQDYPDEPVDRDGTVLHAIERLFGIVAERAGYRVAVSHVPGFTR</sequence>
<dbReference type="InterPro" id="IPR007739">
    <property type="entry name" value="RgpF"/>
</dbReference>
<dbReference type="SUPFAM" id="SSF53756">
    <property type="entry name" value="UDP-Glycosyltransferase/glycogen phosphorylase"/>
    <property type="match status" value="2"/>
</dbReference>
<dbReference type="Gene3D" id="3.40.50.2000">
    <property type="entry name" value="Glycogen Phosphorylase B"/>
    <property type="match status" value="2"/>
</dbReference>
<dbReference type="CDD" id="cd03801">
    <property type="entry name" value="GT4_PimA-like"/>
    <property type="match status" value="1"/>
</dbReference>